<dbReference type="OrthoDB" id="7517at10239"/>
<organism evidence="1 2">
    <name type="scientific">Pseudomonas phage 201phi2-1</name>
    <name type="common">Pseudomonas chlororaphis phage 201phi2-1</name>
    <dbReference type="NCBI Taxonomy" id="198110"/>
    <lineage>
        <taxon>Viruses</taxon>
        <taxon>Duplodnaviria</taxon>
        <taxon>Heunggongvirae</taxon>
        <taxon>Uroviricota</taxon>
        <taxon>Caudoviricetes</taxon>
        <taxon>Chimalliviridae</taxon>
        <taxon>Serwervirus</taxon>
        <taxon>Serwervirus 201phi21</taxon>
    </lineage>
</organism>
<dbReference type="Proteomes" id="UP000002421">
    <property type="component" value="Segment"/>
</dbReference>
<proteinExistence type="predicted"/>
<dbReference type="RefSeq" id="YP_001957161.1">
    <property type="nucleotide sequence ID" value="NC_010821.1"/>
</dbReference>
<keyword evidence="2" id="KW-1185">Reference proteome</keyword>
<name>B3FJV0_BP201</name>
<reference evidence="1 2" key="1">
    <citation type="journal article" date="2008" name="Virology">
        <title>Characterization of Pseudomonas chlororaphis myovirus 201varphi2-1 via genomic sequencing, mass spectrometry, and electron microscopy.</title>
        <authorList>
            <person name="Thomas J.A."/>
            <person name="Rolando M.R."/>
            <person name="Carroll C.A."/>
            <person name="Shen P.S."/>
            <person name="Belnap D.M."/>
            <person name="Weintraub S.T."/>
            <person name="Serwer P."/>
            <person name="Hardies S.C."/>
        </authorList>
    </citation>
    <scope>NUCLEOTIDE SEQUENCE</scope>
</reference>
<organismHost>
    <name type="scientific">Pseudomonas chlororaphis</name>
    <dbReference type="NCBI Taxonomy" id="587753"/>
</organismHost>
<protein>
    <submittedName>
        <fullName evidence="1">Virion structural protein</fullName>
    </submittedName>
</protein>
<sequence>MLIQLKWLDPNTGSVHKTEIYRSTSPFERPDEAALIATVDNGISTYLDTDVEQGLTYYYRFKSVTGQDASPMSKLFAFDANPYTGPGNSRTVFGDERFGYYDVFPSDGATIPSLNYVRNILGLSPLDESLNTYPHKFAVGGSVRGTFSYPVALGTEISLQDTQVQTLISGQPIKFTMGLHEWALLVPSAVHSSNTEHDIEHFPGELRSMLGVITEMYSRIEDADTGNKTGNRLGINNGQVKFYDTLTQRYPSDTVKWILTCDWTDTTGTSINWTTATGPAPARPKELHVEDVDYSVTSNWDSTLIWPVLVYTGLTGPIDGS</sequence>
<evidence type="ECO:0000313" key="2">
    <source>
        <dbReference type="Proteomes" id="UP000002421"/>
    </source>
</evidence>
<accession>B3FJV0</accession>
<dbReference type="KEGG" id="vg:6372436"/>
<dbReference type="EMBL" id="EU197055">
    <property type="protein sequence ID" value="ABY63265.1"/>
    <property type="molecule type" value="Genomic_DNA"/>
</dbReference>
<evidence type="ECO:0000313" key="1">
    <source>
        <dbReference type="EMBL" id="ABY63265.1"/>
    </source>
</evidence>
<dbReference type="InterPro" id="IPR013783">
    <property type="entry name" value="Ig-like_fold"/>
</dbReference>
<dbReference type="Gene3D" id="2.60.40.10">
    <property type="entry name" value="Immunoglobulins"/>
    <property type="match status" value="1"/>
</dbReference>
<gene>
    <name evidence="1" type="ORF">201phi2-1p442</name>
</gene>